<name>A0ABV6QTB3_9ACTN</name>
<dbReference type="RefSeq" id="WP_380051618.1">
    <property type="nucleotide sequence ID" value="NZ_JBHLTC010000030.1"/>
</dbReference>
<evidence type="ECO:0000313" key="1">
    <source>
        <dbReference type="EMBL" id="MFC0627216.1"/>
    </source>
</evidence>
<dbReference type="InterPro" id="IPR027476">
    <property type="entry name" value="DppA_N"/>
</dbReference>
<organism evidence="1 2">
    <name type="scientific">Kribbella deserti</name>
    <dbReference type="NCBI Taxonomy" id="1926257"/>
    <lineage>
        <taxon>Bacteria</taxon>
        <taxon>Bacillati</taxon>
        <taxon>Actinomycetota</taxon>
        <taxon>Actinomycetes</taxon>
        <taxon>Propionibacteriales</taxon>
        <taxon>Kribbellaceae</taxon>
        <taxon>Kribbella</taxon>
    </lineage>
</organism>
<reference evidence="1 2" key="1">
    <citation type="submission" date="2024-09" db="EMBL/GenBank/DDBJ databases">
        <authorList>
            <person name="Sun Q."/>
            <person name="Mori K."/>
        </authorList>
    </citation>
    <scope>NUCLEOTIDE SEQUENCE [LARGE SCALE GENOMIC DNA]</scope>
    <source>
        <strain evidence="1 2">CGMCC 1.15906</strain>
    </source>
</reference>
<dbReference type="Pfam" id="PF04951">
    <property type="entry name" value="Peptidase_M55"/>
    <property type="match status" value="1"/>
</dbReference>
<dbReference type="EMBL" id="JBHLTC010000030">
    <property type="protein sequence ID" value="MFC0627216.1"/>
    <property type="molecule type" value="Genomic_DNA"/>
</dbReference>
<proteinExistence type="predicted"/>
<gene>
    <name evidence="1" type="ORF">ACFFGN_24285</name>
</gene>
<dbReference type="PIRSF" id="PIRSF015853">
    <property type="entry name" value="Pep_DppA"/>
    <property type="match status" value="1"/>
</dbReference>
<accession>A0ABV6QTB3</accession>
<dbReference type="SUPFAM" id="SSF63992">
    <property type="entry name" value="Dipeptide transport protein"/>
    <property type="match status" value="1"/>
</dbReference>
<keyword evidence="2" id="KW-1185">Reference proteome</keyword>
<dbReference type="InterPro" id="IPR036177">
    <property type="entry name" value="Peptidase_M55_sf"/>
</dbReference>
<dbReference type="CDD" id="cd08663">
    <property type="entry name" value="DAP_dppA_1"/>
    <property type="match status" value="1"/>
</dbReference>
<dbReference type="Gene3D" id="3.40.50.10780">
    <property type="entry name" value="Dipeptide transport protein"/>
    <property type="match status" value="1"/>
</dbReference>
<dbReference type="Proteomes" id="UP001589890">
    <property type="component" value="Unassembled WGS sequence"/>
</dbReference>
<protein>
    <submittedName>
        <fullName evidence="1">M55 family metallopeptidase</fullName>
    </submittedName>
</protein>
<dbReference type="InterPro" id="IPR007035">
    <property type="entry name" value="Peptidase_M55"/>
</dbReference>
<comment type="caution">
    <text evidence="1">The sequence shown here is derived from an EMBL/GenBank/DDBJ whole genome shotgun (WGS) entry which is preliminary data.</text>
</comment>
<sequence>MKVYISVDMEGIAGIATLDQVVQGQSGYVAAQALMTAETNAAILGAYEAGATEVTVSDSHGRMDNLLHAELDPRARLVFGTPRAQCMAHGLTPDHDVALFVGYHAPGGAPGVLAHTFSSEFARMRVNGLEVSEAEVNAWYAASRGVPVGLVTGDDQICGLVTRVLPGVGTAEVKTAEGWNATNSLSPVVARQLVQEGAALAVEGASSLRLLAVPDDLVVELDLQIPEAAELLAFIPGCERLGELTVRQQVGDIDELLALITVWYELAASARRGRTALTARR</sequence>
<dbReference type="Gene3D" id="3.30.1360.130">
    <property type="entry name" value="Dipeptide transport protein"/>
    <property type="match status" value="1"/>
</dbReference>
<evidence type="ECO:0000313" key="2">
    <source>
        <dbReference type="Proteomes" id="UP001589890"/>
    </source>
</evidence>